<comment type="caution">
    <text evidence="1">The sequence shown here is derived from an EMBL/GenBank/DDBJ whole genome shotgun (WGS) entry which is preliminary data.</text>
</comment>
<protein>
    <recommendedName>
        <fullName evidence="3">SCP domain-containing protein</fullName>
    </recommendedName>
</protein>
<evidence type="ECO:0008006" key="3">
    <source>
        <dbReference type="Google" id="ProtNLM"/>
    </source>
</evidence>
<dbReference type="RefSeq" id="WP_008985838.1">
    <property type="nucleotide sequence ID" value="NZ_AKKU01000026.1"/>
</dbReference>
<reference evidence="1 2" key="1">
    <citation type="journal article" date="2012" name="J. Bacteriol.">
        <title>Genome Sequence of Pectin-Degrading Alishewanella agri, Isolated from Landfill Soil.</title>
        <authorList>
            <person name="Kim J."/>
            <person name="Jung J."/>
            <person name="Sung J.S."/>
            <person name="Chun J."/>
            <person name="Park W."/>
        </authorList>
    </citation>
    <scope>NUCLEOTIDE SEQUENCE [LARGE SCALE GENOMIC DNA]</scope>
    <source>
        <strain evidence="1 2">BL06</strain>
    </source>
</reference>
<dbReference type="AlphaFoldDB" id="I9DPK6"/>
<gene>
    <name evidence="1" type="ORF">AGRI_15515</name>
</gene>
<evidence type="ECO:0000313" key="2">
    <source>
        <dbReference type="Proteomes" id="UP000035062"/>
    </source>
</evidence>
<dbReference type="Proteomes" id="UP000035062">
    <property type="component" value="Unassembled WGS sequence"/>
</dbReference>
<accession>I9DPK6</accession>
<evidence type="ECO:0000313" key="1">
    <source>
        <dbReference type="EMBL" id="EIW87940.1"/>
    </source>
</evidence>
<keyword evidence="2" id="KW-1185">Reference proteome</keyword>
<dbReference type="PATRIC" id="fig|1195246.3.peg.3081"/>
<dbReference type="STRING" id="1195246.AGRI_15515"/>
<dbReference type="EMBL" id="AKKU01000026">
    <property type="protein sequence ID" value="EIW87940.1"/>
    <property type="molecule type" value="Genomic_DNA"/>
</dbReference>
<dbReference type="eggNOG" id="COG2340">
    <property type="taxonomic scope" value="Bacteria"/>
</dbReference>
<sequence>MIFILILSLLAPYSDIRHYGQPQNVAEKQYSAECGLDPRAQQLARLIIEDPLQQRLQLSCHSILAQAAADKAKQMAEHGRVDHFVGGIGANQRLRALGYQLPPYYSSITGNSVEAVAGGYTSAAEVWEAFKSSSRHRSHLLGETAFFAEQNHLGVGFYYKWHSPHLEYWVVYIAREARADDPKQLCLDIGCVAPD</sequence>
<dbReference type="Gene3D" id="3.40.33.10">
    <property type="entry name" value="CAP"/>
    <property type="match status" value="1"/>
</dbReference>
<proteinExistence type="predicted"/>
<organism evidence="1 2">
    <name type="scientific">Alishewanella agri BL06</name>
    <dbReference type="NCBI Taxonomy" id="1195246"/>
    <lineage>
        <taxon>Bacteria</taxon>
        <taxon>Pseudomonadati</taxon>
        <taxon>Pseudomonadota</taxon>
        <taxon>Gammaproteobacteria</taxon>
        <taxon>Alteromonadales</taxon>
        <taxon>Alteromonadaceae</taxon>
        <taxon>Alishewanella</taxon>
    </lineage>
</organism>
<name>I9DPK6_9ALTE</name>
<dbReference type="InterPro" id="IPR035940">
    <property type="entry name" value="CAP_sf"/>
</dbReference>